<dbReference type="Pfam" id="PF00397">
    <property type="entry name" value="WW"/>
    <property type="match status" value="1"/>
</dbReference>
<dbReference type="PROSITE" id="PS50020">
    <property type="entry name" value="WW_DOMAIN_2"/>
    <property type="match status" value="2"/>
</dbReference>
<protein>
    <recommendedName>
        <fullName evidence="4">WW domain-containing oxidoreductase</fullName>
    </recommendedName>
</protein>
<evidence type="ECO:0000256" key="10">
    <source>
        <dbReference type="ARBA" id="ARBA00023228"/>
    </source>
</evidence>
<gene>
    <name evidence="12" type="ORF">HOLleu_12659</name>
</gene>
<dbReference type="GO" id="GO:0006915">
    <property type="term" value="P:apoptotic process"/>
    <property type="evidence" value="ECO:0007669"/>
    <property type="project" value="UniProtKB-KW"/>
</dbReference>
<dbReference type="InterPro" id="IPR002347">
    <property type="entry name" value="SDR_fam"/>
</dbReference>
<dbReference type="InterPro" id="IPR036291">
    <property type="entry name" value="NAD(P)-bd_dom_sf"/>
</dbReference>
<dbReference type="Gene3D" id="2.20.70.10">
    <property type="match status" value="2"/>
</dbReference>
<comment type="similarity">
    <text evidence="3">Belongs to the short-chain dehydrogenases/reductases (SDR) family.</text>
</comment>
<evidence type="ECO:0000256" key="7">
    <source>
        <dbReference type="ARBA" id="ARBA00022857"/>
    </source>
</evidence>
<dbReference type="InterPro" id="IPR036020">
    <property type="entry name" value="WW_dom_sf"/>
</dbReference>
<comment type="subcellular location">
    <subcellularLocation>
        <location evidence="2">Golgi apparatus</location>
    </subcellularLocation>
    <subcellularLocation>
        <location evidence="1">Lysosome</location>
    </subcellularLocation>
</comment>
<evidence type="ECO:0000256" key="6">
    <source>
        <dbReference type="ARBA" id="ARBA00022703"/>
    </source>
</evidence>
<keyword evidence="7" id="KW-0521">NADP</keyword>
<dbReference type="OrthoDB" id="9989144at2759"/>
<dbReference type="AlphaFoldDB" id="A0A9Q1CB76"/>
<dbReference type="FunFam" id="3.40.50.720:FF:000353">
    <property type="entry name" value="WW domain-containing oxidoreductase"/>
    <property type="match status" value="1"/>
</dbReference>
<dbReference type="GO" id="GO:0005794">
    <property type="term" value="C:Golgi apparatus"/>
    <property type="evidence" value="ECO:0007669"/>
    <property type="project" value="UniProtKB-SubCell"/>
</dbReference>
<dbReference type="Gene3D" id="3.40.50.720">
    <property type="entry name" value="NAD(P)-binding Rossmann-like Domain"/>
    <property type="match status" value="1"/>
</dbReference>
<evidence type="ECO:0000256" key="3">
    <source>
        <dbReference type="ARBA" id="ARBA00006484"/>
    </source>
</evidence>
<dbReference type="GO" id="GO:0005764">
    <property type="term" value="C:lysosome"/>
    <property type="evidence" value="ECO:0007669"/>
    <property type="project" value="UniProtKB-SubCell"/>
</dbReference>
<dbReference type="EMBL" id="JAIZAY010000005">
    <property type="protein sequence ID" value="KAJ8041755.1"/>
    <property type="molecule type" value="Genomic_DNA"/>
</dbReference>
<keyword evidence="6" id="KW-0053">Apoptosis</keyword>
<dbReference type="SUPFAM" id="SSF51045">
    <property type="entry name" value="WW domain"/>
    <property type="match status" value="2"/>
</dbReference>
<dbReference type="PANTHER" id="PTHR24320:SF282">
    <property type="entry name" value="WW DOMAIN-CONTAINING OXIDOREDUCTASE"/>
    <property type="match status" value="1"/>
</dbReference>
<feature type="domain" description="WW" evidence="11">
    <location>
        <begin position="10"/>
        <end position="43"/>
    </location>
</feature>
<evidence type="ECO:0000313" key="12">
    <source>
        <dbReference type="EMBL" id="KAJ8041755.1"/>
    </source>
</evidence>
<evidence type="ECO:0000256" key="2">
    <source>
        <dbReference type="ARBA" id="ARBA00004555"/>
    </source>
</evidence>
<comment type="caution">
    <text evidence="12">The sequence shown here is derived from an EMBL/GenBank/DDBJ whole genome shotgun (WGS) entry which is preliminary data.</text>
</comment>
<dbReference type="SUPFAM" id="SSF51735">
    <property type="entry name" value="NAD(P)-binding Rossmann-fold domains"/>
    <property type="match status" value="1"/>
</dbReference>
<evidence type="ECO:0000313" key="13">
    <source>
        <dbReference type="Proteomes" id="UP001152320"/>
    </source>
</evidence>
<dbReference type="InterPro" id="IPR001202">
    <property type="entry name" value="WW_dom"/>
</dbReference>
<accession>A0A9Q1CB76</accession>
<keyword evidence="13" id="KW-1185">Reference proteome</keyword>
<evidence type="ECO:0000256" key="5">
    <source>
        <dbReference type="ARBA" id="ARBA00022687"/>
    </source>
</evidence>
<dbReference type="GO" id="GO:0016055">
    <property type="term" value="P:Wnt signaling pathway"/>
    <property type="evidence" value="ECO:0007669"/>
    <property type="project" value="UniProtKB-KW"/>
</dbReference>
<evidence type="ECO:0000256" key="4">
    <source>
        <dbReference type="ARBA" id="ARBA00016094"/>
    </source>
</evidence>
<dbReference type="Pfam" id="PF00106">
    <property type="entry name" value="adh_short"/>
    <property type="match status" value="1"/>
</dbReference>
<keyword evidence="8" id="KW-0560">Oxidoreductase</keyword>
<feature type="domain" description="WW" evidence="11">
    <location>
        <begin position="51"/>
        <end position="84"/>
    </location>
</feature>
<proteinExistence type="inferred from homology"/>
<keyword evidence="5" id="KW-0879">Wnt signaling pathway</keyword>
<evidence type="ECO:0000256" key="9">
    <source>
        <dbReference type="ARBA" id="ARBA00023034"/>
    </source>
</evidence>
<dbReference type="GO" id="GO:0016491">
    <property type="term" value="F:oxidoreductase activity"/>
    <property type="evidence" value="ECO:0007669"/>
    <property type="project" value="UniProtKB-KW"/>
</dbReference>
<dbReference type="PANTHER" id="PTHR24320">
    <property type="entry name" value="RETINOL DEHYDROGENASE"/>
    <property type="match status" value="1"/>
</dbReference>
<organism evidence="12 13">
    <name type="scientific">Holothuria leucospilota</name>
    <name type="common">Black long sea cucumber</name>
    <name type="synonym">Mertensiothuria leucospilota</name>
    <dbReference type="NCBI Taxonomy" id="206669"/>
    <lineage>
        <taxon>Eukaryota</taxon>
        <taxon>Metazoa</taxon>
        <taxon>Echinodermata</taxon>
        <taxon>Eleutherozoa</taxon>
        <taxon>Echinozoa</taxon>
        <taxon>Holothuroidea</taxon>
        <taxon>Aspidochirotacea</taxon>
        <taxon>Aspidochirotida</taxon>
        <taxon>Holothuriidae</taxon>
        <taxon>Holothuria</taxon>
    </lineage>
</organism>
<dbReference type="PROSITE" id="PS01159">
    <property type="entry name" value="WW_DOMAIN_1"/>
    <property type="match status" value="2"/>
</dbReference>
<evidence type="ECO:0000256" key="8">
    <source>
        <dbReference type="ARBA" id="ARBA00023002"/>
    </source>
</evidence>
<keyword evidence="10" id="KW-0458">Lysosome</keyword>
<dbReference type="SMART" id="SM00456">
    <property type="entry name" value="WW"/>
    <property type="match status" value="2"/>
</dbReference>
<evidence type="ECO:0000259" key="11">
    <source>
        <dbReference type="PROSITE" id="PS50020"/>
    </source>
</evidence>
<dbReference type="CDD" id="cd00201">
    <property type="entry name" value="WW"/>
    <property type="match status" value="2"/>
</dbReference>
<evidence type="ECO:0000256" key="1">
    <source>
        <dbReference type="ARBA" id="ARBA00004371"/>
    </source>
</evidence>
<keyword evidence="9" id="KW-0333">Golgi apparatus</keyword>
<sequence length="410" mass="46202">MDLFDSDSEEELPAGWEERSTADGRVFYANHQTQSTQWAHPVTGKRKRIAGELPFGWTSGVDEKGLLFYIDHLNKRTTYTDPRLAFAVEESGNPKEFNQRFDAYSTARGVLQGRDLSDKYAIITGANSGIGFETALSLALHGVHVVLACRNLKKANAAAAKIRAELEAAKVDVMFLDLASLRSIKQFAENYILRQWPVDMLICNAAVFGVPWQLTEDGFETTFQVNHLGHFYLIKLLEETLIQSAPSRVVVVASESHSSNKLDLTTLSMKKSEYWPILAYGRSKLCNVLMSYETNRRLKDKGVTCVSLHPGNMIYTGIKNNWWLWRFLFFLVRPFTKSLVRLLINEFLNQGAATTVYCATARELEGIGGLYFNSCCPCLPSEEALSEEVAKALWEYCDNIIEQRLSGYSL</sequence>
<name>A0A9Q1CB76_HOLLE</name>
<reference evidence="12" key="1">
    <citation type="submission" date="2021-10" db="EMBL/GenBank/DDBJ databases">
        <title>Tropical sea cucumber genome reveals ecological adaptation and Cuvierian tubules defense mechanism.</title>
        <authorList>
            <person name="Chen T."/>
        </authorList>
    </citation>
    <scope>NUCLEOTIDE SEQUENCE</scope>
    <source>
        <strain evidence="12">Nanhai2018</strain>
        <tissue evidence="12">Muscle</tissue>
    </source>
</reference>
<dbReference type="Proteomes" id="UP001152320">
    <property type="component" value="Chromosome 5"/>
</dbReference>